<dbReference type="Gene3D" id="1.10.8.1220">
    <property type="match status" value="1"/>
</dbReference>
<protein>
    <recommendedName>
        <fullName evidence="29">Dynein gamma chain, flagellar outer arm</fullName>
    </recommendedName>
</protein>
<dbReference type="Gene3D" id="1.20.140.100">
    <property type="entry name" value="Dynein heavy chain, N-terminal domain 2"/>
    <property type="match status" value="1"/>
</dbReference>
<dbReference type="Gene3D" id="3.40.50.300">
    <property type="entry name" value="P-loop containing nucleotide triphosphate hydrolases"/>
    <property type="match status" value="5"/>
</dbReference>
<comment type="subcellular location">
    <subcellularLocation>
        <location evidence="1">Cytoplasm</location>
        <location evidence="1">Cytoskeleton</location>
        <location evidence="1">Cilium axoneme</location>
    </subcellularLocation>
</comment>
<dbReference type="Pfam" id="PF08385">
    <property type="entry name" value="DHC_N1"/>
    <property type="match status" value="1"/>
</dbReference>
<feature type="domain" description="Dynein heavy chain coiled coil stalk" evidence="20">
    <location>
        <begin position="3221"/>
        <end position="3584"/>
    </location>
</feature>
<evidence type="ECO:0000259" key="20">
    <source>
        <dbReference type="Pfam" id="PF12777"/>
    </source>
</evidence>
<dbReference type="Pfam" id="PF08393">
    <property type="entry name" value="DHC_N2"/>
    <property type="match status" value="1"/>
</dbReference>
<evidence type="ECO:0000259" key="17">
    <source>
        <dbReference type="Pfam" id="PF08385"/>
    </source>
</evidence>
<dbReference type="Gene3D" id="1.10.8.710">
    <property type="match status" value="1"/>
</dbReference>
<keyword evidence="4" id="KW-0493">Microtubule</keyword>
<dbReference type="Gene3D" id="3.20.180.20">
    <property type="entry name" value="Dynein heavy chain, N-terminal domain 2"/>
    <property type="match status" value="1"/>
</dbReference>
<dbReference type="Gene3D" id="1.20.920.30">
    <property type="match status" value="1"/>
</dbReference>
<evidence type="ECO:0000256" key="2">
    <source>
        <dbReference type="ARBA" id="ARBA00008887"/>
    </source>
</evidence>
<evidence type="ECO:0000256" key="3">
    <source>
        <dbReference type="ARBA" id="ARBA00022490"/>
    </source>
</evidence>
<keyword evidence="28" id="KW-1185">Reference proteome</keyword>
<dbReference type="InterPro" id="IPR041228">
    <property type="entry name" value="Dynein_C"/>
</dbReference>
<dbReference type="InterPro" id="IPR013594">
    <property type="entry name" value="Dynein_heavy_tail"/>
</dbReference>
<dbReference type="Pfam" id="PF18198">
    <property type="entry name" value="AAA_lid_11"/>
    <property type="match status" value="1"/>
</dbReference>
<dbReference type="InterPro" id="IPR042219">
    <property type="entry name" value="AAA_lid_11_sf"/>
</dbReference>
<dbReference type="InterPro" id="IPR043160">
    <property type="entry name" value="Dynein_C_barrel"/>
</dbReference>
<feature type="domain" description="Dynein heavy chain C-terminal" evidence="26">
    <location>
        <begin position="4402"/>
        <end position="4701"/>
    </location>
</feature>
<evidence type="ECO:0008006" key="29">
    <source>
        <dbReference type="Google" id="ProtNLM"/>
    </source>
</evidence>
<feature type="domain" description="Dynein heavy chain AAA module D4" evidence="21">
    <location>
        <begin position="2944"/>
        <end position="3205"/>
    </location>
</feature>
<evidence type="ECO:0000259" key="24">
    <source>
        <dbReference type="Pfam" id="PF17857"/>
    </source>
</evidence>
<keyword evidence="13" id="KW-0966">Cell projection</keyword>
<dbReference type="InterPro" id="IPR041466">
    <property type="entry name" value="Dynein_AAA5_ext"/>
</dbReference>
<feature type="region of interest" description="Disordered" evidence="15">
    <location>
        <begin position="123"/>
        <end position="144"/>
    </location>
</feature>
<dbReference type="Gene3D" id="1.10.8.720">
    <property type="entry name" value="Region D6 of dynein motor"/>
    <property type="match status" value="1"/>
</dbReference>
<feature type="domain" description="Dynein heavy chain region D6 P-loop" evidence="16">
    <location>
        <begin position="4108"/>
        <end position="4218"/>
    </location>
</feature>
<organism evidence="27 28">
    <name type="scientific">Durusdinium trenchii</name>
    <dbReference type="NCBI Taxonomy" id="1381693"/>
    <lineage>
        <taxon>Eukaryota</taxon>
        <taxon>Sar</taxon>
        <taxon>Alveolata</taxon>
        <taxon>Dinophyceae</taxon>
        <taxon>Suessiales</taxon>
        <taxon>Symbiodiniaceae</taxon>
        <taxon>Durusdinium</taxon>
    </lineage>
</organism>
<dbReference type="InterPro" id="IPR004273">
    <property type="entry name" value="Dynein_heavy_D6_P-loop"/>
</dbReference>
<feature type="domain" description="Dynein heavy chain 3 AAA+ lid" evidence="24">
    <location>
        <begin position="2792"/>
        <end position="2873"/>
    </location>
</feature>
<reference evidence="27 28" key="1">
    <citation type="submission" date="2024-02" db="EMBL/GenBank/DDBJ databases">
        <authorList>
            <person name="Chen Y."/>
            <person name="Shah S."/>
            <person name="Dougan E. K."/>
            <person name="Thang M."/>
            <person name="Chan C."/>
        </authorList>
    </citation>
    <scope>NUCLEOTIDE SEQUENCE [LARGE SCALE GENOMIC DNA]</scope>
</reference>
<keyword evidence="10" id="KW-0969">Cilium</keyword>
<evidence type="ECO:0000259" key="23">
    <source>
        <dbReference type="Pfam" id="PF17852"/>
    </source>
</evidence>
<feature type="coiled-coil region" evidence="14">
    <location>
        <begin position="3830"/>
        <end position="3857"/>
    </location>
</feature>
<keyword evidence="8" id="KW-0243">Dynein</keyword>
<feature type="domain" description="Dynein heavy chain ATP-binding dynein motor region" evidence="22">
    <location>
        <begin position="3615"/>
        <end position="3840"/>
    </location>
</feature>
<accession>A0ABP0Q5C0</accession>
<dbReference type="Gene3D" id="1.20.920.20">
    <property type="match status" value="1"/>
</dbReference>
<dbReference type="InterPro" id="IPR041589">
    <property type="entry name" value="DNAH3_AAA_lid_1"/>
</dbReference>
<evidence type="ECO:0000259" key="21">
    <source>
        <dbReference type="Pfam" id="PF12780"/>
    </source>
</evidence>
<evidence type="ECO:0000313" key="27">
    <source>
        <dbReference type="EMBL" id="CAK9083443.1"/>
    </source>
</evidence>
<dbReference type="Gene3D" id="3.10.490.20">
    <property type="match status" value="1"/>
</dbReference>
<evidence type="ECO:0000256" key="4">
    <source>
        <dbReference type="ARBA" id="ARBA00022701"/>
    </source>
</evidence>
<dbReference type="Pfam" id="PF18199">
    <property type="entry name" value="Dynein_C"/>
    <property type="match status" value="1"/>
</dbReference>
<dbReference type="InterPro" id="IPR024743">
    <property type="entry name" value="Dynein_HC_stalk"/>
</dbReference>
<evidence type="ECO:0000256" key="7">
    <source>
        <dbReference type="ARBA" id="ARBA00022840"/>
    </source>
</evidence>
<feature type="domain" description="Dynein heavy chain hydrolytic ATP-binding dynein motor region" evidence="19">
    <location>
        <begin position="1941"/>
        <end position="2265"/>
    </location>
</feature>
<keyword evidence="12" id="KW-0206">Cytoskeleton</keyword>
<comment type="caution">
    <text evidence="27">The sequence shown here is derived from an EMBL/GenBank/DDBJ whole genome shotgun (WGS) entry which is preliminary data.</text>
</comment>
<keyword evidence="6" id="KW-0547">Nucleotide-binding</keyword>
<dbReference type="Gene3D" id="1.10.287.2620">
    <property type="match status" value="1"/>
</dbReference>
<keyword evidence="3" id="KW-0963">Cytoplasm</keyword>
<keyword evidence="11" id="KW-0505">Motor protein</keyword>
<dbReference type="InterPro" id="IPR013602">
    <property type="entry name" value="Dynein_heavy_linker"/>
</dbReference>
<dbReference type="InterPro" id="IPR041658">
    <property type="entry name" value="AAA_lid_11"/>
</dbReference>
<gene>
    <name evidence="27" type="ORF">CCMP2556_LOCUS40676</name>
</gene>
<evidence type="ECO:0000313" key="28">
    <source>
        <dbReference type="Proteomes" id="UP001642484"/>
    </source>
</evidence>
<keyword evidence="9 14" id="KW-0175">Coiled coil</keyword>
<sequence>MALQERHRWMAANVAAAFGMSDRVHVVEQVLGEYNNLKKLNDFLEGKSKHKHVFVYYQRPDVINDANELVDAKGDAKLMITTGEHEDVRIKNRAVYFLRNVADSKPVKADVASDGDLLFGEMAASPLESDPGSDGDPNRRTGRRMGVGFVWREGRNDRAWAERTNAARPCTPGPVEELQIINKRMFFQLDAELPVGRSKPMSAEAKAVVLEDLVRLRLVDSATGGEVSSRFKTTFEKFTIELSQGIQSLSGGIDLPSPEPTEVDLRNQTLNDVAKDHPELVTKYEQLLEVWCRQIEQYLETTLEGQQKDSAGDQGPRTELDFWRNRLQKITSITEQLRTKERKMVFGLLRTITNVSQEVAPKNRQSVFNTLRRWKQIEIAITEAFNEAKDNVKYLTTLEKFIEPLYTGTPSTIIDTLPALMNAVKMIHTIARYYNTTERMTNLFAKITNQMITNCKECVLEGEESEFLWQKDPLVLIKNLWSCIRLNDEYQEYYRQTKETLLTLPKGKQFDFSETLIFGRFDLFCRRVTKLIDMFQTVHQFTSLSQHRFDGMEPLVLSFKKTLEEFQFKRHDLLDFHNNRFDRDYVEFNVRISDLESNLRMFINQSFEAIASIESSLKLLAKFQSILQRDSLRQDLETKFAVIFHNYGLELTHVQDQYEKYKTGPPLVRNLPPVAGHITWSRHLYRRIEGPMQKFQTNPAVLAGRDSRKLIRMYNKMAKTLVEFETLWYQAWVSSIETVKSGLQATLIIKHPDDGMRFHVNFDWEILQLIRETRCLDRMGGVEIPESAKMILLQEQKFKTYNHELSFFLKEYRRVTQSVKPIATNLMRPHMENLEFKMRPGLVILTWTSMNIEAYLDEVWKELDRLEQLVLAVNDLMESRIDANLKIVSNVLLVNLPEEQELVTLEEFVEMQERHVRATTDFLVAKNVEIENAVNDMLGMIVGFELEPHVPAVTESEIIKVKAHYNWSMYQALLNATKSSLKAMKLRLSSNYREGKPPPPAFFEVDLQLDGIGVRLDPSVEEIQAAINGGAVAVLKCSKMIEAWDTVTIPKNVQLILDANLPPVQGTGSQGTFYDRIAQDREILKVVLLLTGSIQSAKNMCNSYLTTFSEYEWTWKEDIDKKYQEFKNTEPSLDDFESKLKEFVAMESKVEQLTGQHQISALMLKTGSLAQDLKGLADKWKSCFAKELHKEAFAKLEAVSEMVKSTRKKLLREVGSGDIDALAYVMQTLQEVYAKQSEIELDFIPIEHMYRILDEHLPNIMDKEEQDTRSMLKKNWKDLLEESEARQHELSNKQIQYKKDLIKTVNSFKKDVARFRAEYERSGPMVKGIPPREAVERLKRFKEEFEVRDRKQEIYYIGEDLFGVPHQRYPALDTTRQELGYLSQLYDLYVAVLETIKEWRDYLWCDVGENMETMQKTIDSFAARCKKMPRQLREWPAYNELKKEIEDFQGVLPLLLELGKPSIMPRHWQQVMDITGKDLPIDSENFKLQSLIDAQLNEFTDEISDICEGADKQLVIESKLKEISAQWEGMMFDFGTWKSRDFPCVLSGAKVGETQEALEETMMNLNTMNAQRHSIPFKEELNGLLSTLSDTGDTIERWFKVQQMWTSLESVFTGGDIAKQMPMEERSWWPPWWPTSTVDGAKKFQQIDKDWQKIMQKSADTKYVVPCCQNDMLKQMLPVLSEGLEKCQKSLESYLEGKRNKFPRFYFTSDPVLLKILSQGSDPESIQEDFEKLFDAINRVQFDKVDRKKVKIMETHGPVQEEVSLQVPVQAQGNIEDWLLALESEMQRSVRRECNICSRECGQVLNGTSMSDFGKKCIAQVSLLGIQLIWTTDFQDALTRMARDKDKAVMGQANKKFSQMLTDLVAICLTNLPSKMERTKFETLVTVHVHQKDLFLEVWKKAREGKVKDENDFEWLKQTRLYWKAETDHAVVSIADVDFVYSYEYLGCKERLVITALTDRCYVTQSQALGMFFGGAPAGPAGTGKTETTKDMGRTLGVFVVVTNCSDQHRFRDMAKIFKGLCMSGLWGCFDEFNRIELEVLSVVAMQVESICSAKRQAVATFMFPGEPQPIKLVPSVGYFITMNPGYAGRQELPENVKALFRSVVAQLSGAMMVPNRETIMKVKLASVGYSQFELLGKKFCILYALCEQQLSKQRLKKMHYDFGLRNILSVLRTSGGVKRQEPPDTDEVADDVPLFLALLKDLFPKVTDPPKKVYKNVEDGSRALIAKNLLVDWDTWMLKVIQLYETSLVRHGFMLVGPTLCGKTEIRDILTTCLHNDGLAHKQVVMNPKAITDSQMYGYKDPISEEWTPGVFASIWQRYNNRSLKYTTWIVCDGPVDAIWIENLNTVLDDNKILTLANNDRIPMTDNCKIVFEVENLRNASPATVSRAGIIYVSASDLGWQPIKDTWMLRRPEINASRQAEVDILKPLFDKWLKSKPPNSGAAEDFFDWCMRNIKLVMPCNDSILICQTLNLLSASLKPYVDENSIPGEDTYRRILCWCIMWGFGGLLEPEMRKVIWAKFVEILEEHKHKDAIPPCEEGQTIFEWVPDWTDKTRPWKKWEPDEWKAPKVLNFSALLIPTMDSVRAEYIMDIVAKHDVTRTPPAFKSCMLVGAPGTAKTSTALMYVGRFSQDTMLSKRLNLSSATQPLGFQKSIEGEIERKTGKTFCPPGGKKMTVFVDDAAMPLVNKWGDQITNELARQLIEMSGFYFLDKDKRGDFKSIEGLQYIGAMGHPGGGKNDIPNRYKSKFMCFNMVLPSTVSVDNIFGSIMKSKFSNKAGAKPEVIDMSKKLTAATVDVWDRVKAKLLPTPLRFHYVFNMRDLSRVFQGIMECPVNVVTTTAILVGLWKHECQRVFADKLCRDVDKNLVEKTLSEFMPLHFGEQLASENKNTEWFADFLREIEFDEETGEEKGAPKVYEPAEWELVKSKAYFYLGKYNEAYPAKAMQLVLFDEAMQHLMKINRTIQQKRGSAMLVGVGGSGKQSLARLAAFTSAHYAFQITITKTYNDNALFEDLKALCIRAGVKGESVTFIFTDAEIKSEGFLEYMNSLLATGEVVGLFAKDEKDAMCGDVRNDFVKDNPNMEENLLNMYNYLMDRLRDNLHVCLCFSPVNAKFPIRAQKFPAVFTVNINWFMPWPEAALVAVSSAFLGTYKLDCSEQDKGRLYALTGSFQAITRDLCDLYFQRMRKNVYVTPKSFLCLIDFYKVLYAVKYEEINVQERSVNVGLQKLKEASEFVEKLKVELKEQDVVLRAEEKKTTALLEKVMAEKAKADKKAEQVNGQKAECEAEADKIEGEKRAAQVELDKALPFLHEAESACNSITKKDITEIKTNNKPVDIIKLTFDGLQILQSKPVISVKAEDRFINKVTATFILDSYEEYAKKELQDMNFLSNILDFAANDKDNINDETCELLEPYLRFDEDASKNWSPFSHKVLDPELAGKASGAAAGLCKFVGAMVMYHGAAKIVKPKMDALKVAEAKLSKARAELEAAEAELNKVLAEVAELDAELAKAQAVMNTLKESAAAMQRQMDAANKLLSGLSGENARWTEDSKNFALRRKRLIGDVGCVCAFVIYCGPFNSEFRDKLYAMFQADTQKRSVPAHEKTPVVSFLVDQGTIGEWALEGLPSDELSIQNAIMVTRSSRYPLMVDPQGQANRWIKSREKARISENPAMCITTLSAKNLKDQIEFTMGEGLCLIIENVENEVDPMLDPVLDKQIIKKGKNRYINVSDQNMDYKESFSLYFTSRLPNPHFSPELSAKATVIDFTVTLKGLEQQLLGKLIGMEMKSLEDTLAALEEDVTNNTKSLQLLDKQLLERLSNSQGNLLEDTELIEVLANTKAKAKEVEGKLKEADERKIEINEKREQFRPVATRGSIMYFNMTDMTNVVNPITNQVSGWMYNCSLLQFLEQFEISVRNSEKAQPTSKRVDKIIHFLTYQVYRYMNRGLYERDKMLFKLLVTLKIMTVASQITSGDVSILLKAGSSLDIKAERANAFSKWLPDKVWLNILALSRQAFGVDQIVFFREIIDFMQRNEPAWRKWYDENEPESVPIPDYDERINMDRTLGPFLRLTIVRSMREDRTTISCSQFVEAMLDSRFTAPVTDAIQDIYEESQCRKPVLYLLTAGSDPTFSIDELAKKKKKYPTDKVSMGEGQERVAREKNNAAFVTGGWVILQNSHLGIGYMCELEDVLLKTPEIDEAFRLWITCEITLRFPIGLLQIAIKVTLEPPAGLKAGLYRTYSTMVSQELLDKIDLPQWRTLVFVQAFLHSIVQERRKFGPIGWCIPYEYNNSDLDACLLFLEKHVSATIVAGQPISWVTVQYMVAEAQYGGRITDDLDRELFNTYAAKWFCDDIWKPSFTFNNYQSDYNYKIPEGLDIQQYKEAIDTIPSVDSPLIFGLHNNADLTYRMKEASEMIMTIIETQPKDSGGSGGKSTDEIVKDLCMDYLSKMPPDFVEEIFRAQIQKLNGPKDKGVVIDKGFGAPLNIFLFQELQRLQNIIGIVRTNLKNVAAAIDGTVVMTTELMEDLGFLFDARVPRGWTNDPSGAEISWLMPNLGGWFTGLTERQQMLNTWLEQGREKMKAYWITGFTNAQGFLTGMRQEVTRQHKKDQWSLDEVISHTDVLAKDLERLGDNTGPPEEGQNIWGLYIEGGRWNRQDSRIEESEPKKLFTTMPVIYVTAINMKDLKGMGLNYGPHGPYNTAVYKYPKRSWAGWAPSLVALRQASAALQRMGRQEVRRCLVQHLQVLDTATLDEEESRSLATVADLLSSLPETEDTASAPAWRAVARSALGATGSAGCAQLSRSLVSAPLLLEPMKKALDATLHRAARHAETLHADEVALLLNAAARAAEKVRDLELNAEASLVVMNLASRMAEHLRESQASPRDAANALDALGRLRLEHYELCEAFAQYLPKHLDQFGPKDVVGVCTALGRLKEQDEASLLAMAGLISMEIRHYSIRQLAEILTAFARLRVRENTMEFCAREVKVQAHRPEDVVALLSAWGRLQALHVGAIEETSSVLMKDDGSGVLESLGPTDLREVVVAYARSRWACQPMVKAVGDQLSMLEGTDLSLLQILAPVLVAFSRLRWPHTRLQERTLTTLQDLEVFFQRLIRSATGTVRPTSAPGFRLRIRTGPGPSESLGCPTPRKTIRKGGTWTLWGRDRGWDCTSVRRCHPRDRRSDDAA</sequence>
<evidence type="ECO:0000256" key="1">
    <source>
        <dbReference type="ARBA" id="ARBA00004430"/>
    </source>
</evidence>
<evidence type="ECO:0000259" key="26">
    <source>
        <dbReference type="Pfam" id="PF18199"/>
    </source>
</evidence>
<dbReference type="Pfam" id="PF12777">
    <property type="entry name" value="MT"/>
    <property type="match status" value="1"/>
</dbReference>
<dbReference type="Pfam" id="PF17852">
    <property type="entry name" value="Dynein_AAA_lid"/>
    <property type="match status" value="1"/>
</dbReference>
<dbReference type="Gene3D" id="1.20.58.1120">
    <property type="match status" value="1"/>
</dbReference>
<comment type="similarity">
    <text evidence="2">Belongs to the dynein heavy chain family.</text>
</comment>
<dbReference type="InterPro" id="IPR024317">
    <property type="entry name" value="Dynein_heavy_chain_D4_dom"/>
</dbReference>
<dbReference type="Gene3D" id="1.20.1270.280">
    <property type="match status" value="1"/>
</dbReference>
<dbReference type="InterPro" id="IPR035706">
    <property type="entry name" value="AAA_9"/>
</dbReference>
<dbReference type="Pfam" id="PF17857">
    <property type="entry name" value="AAA_lid_1"/>
    <property type="match status" value="1"/>
</dbReference>
<feature type="coiled-coil region" evidence="14">
    <location>
        <begin position="3224"/>
        <end position="3300"/>
    </location>
</feature>
<dbReference type="Pfam" id="PF12774">
    <property type="entry name" value="AAA_6"/>
    <property type="match status" value="1"/>
</dbReference>
<dbReference type="PANTHER" id="PTHR46532:SF4">
    <property type="entry name" value="AAA+ ATPASE DOMAIN-CONTAINING PROTEIN"/>
    <property type="match status" value="1"/>
</dbReference>
<dbReference type="SUPFAM" id="SSF52540">
    <property type="entry name" value="P-loop containing nucleoside triphosphate hydrolases"/>
    <property type="match status" value="4"/>
</dbReference>
<dbReference type="InterPro" id="IPR026983">
    <property type="entry name" value="DHC"/>
</dbReference>
<evidence type="ECO:0000256" key="8">
    <source>
        <dbReference type="ARBA" id="ARBA00023017"/>
    </source>
</evidence>
<feature type="domain" description="Dynein heavy chain AAA 5 extension" evidence="23">
    <location>
        <begin position="2445"/>
        <end position="2561"/>
    </location>
</feature>
<dbReference type="Proteomes" id="UP001642484">
    <property type="component" value="Unassembled WGS sequence"/>
</dbReference>
<evidence type="ECO:0000259" key="19">
    <source>
        <dbReference type="Pfam" id="PF12774"/>
    </source>
</evidence>
<dbReference type="Pfam" id="PF12775">
    <property type="entry name" value="AAA_7"/>
    <property type="match status" value="1"/>
</dbReference>
<dbReference type="InterPro" id="IPR042222">
    <property type="entry name" value="Dynein_2_N"/>
</dbReference>
<dbReference type="Pfam" id="PF12780">
    <property type="entry name" value="AAA_8"/>
    <property type="match status" value="1"/>
</dbReference>
<evidence type="ECO:0000256" key="10">
    <source>
        <dbReference type="ARBA" id="ARBA00023069"/>
    </source>
</evidence>
<keyword evidence="5" id="KW-0677">Repeat</keyword>
<dbReference type="InterPro" id="IPR027417">
    <property type="entry name" value="P-loop_NTPase"/>
</dbReference>
<dbReference type="Pfam" id="PF03028">
    <property type="entry name" value="Dynein_heavy"/>
    <property type="match status" value="1"/>
</dbReference>
<evidence type="ECO:0000256" key="15">
    <source>
        <dbReference type="SAM" id="MobiDB-lite"/>
    </source>
</evidence>
<feature type="coiled-coil region" evidence="14">
    <location>
        <begin position="3467"/>
        <end position="3532"/>
    </location>
</feature>
<dbReference type="EMBL" id="CAXAMN010024051">
    <property type="protein sequence ID" value="CAK9083443.1"/>
    <property type="molecule type" value="Genomic_DNA"/>
</dbReference>
<dbReference type="PANTHER" id="PTHR46532">
    <property type="entry name" value="MALE FERTILITY FACTOR KL5"/>
    <property type="match status" value="1"/>
</dbReference>
<evidence type="ECO:0000259" key="18">
    <source>
        <dbReference type="Pfam" id="PF08393"/>
    </source>
</evidence>
<evidence type="ECO:0000259" key="16">
    <source>
        <dbReference type="Pfam" id="PF03028"/>
    </source>
</evidence>
<evidence type="ECO:0000256" key="9">
    <source>
        <dbReference type="ARBA" id="ARBA00023054"/>
    </source>
</evidence>
<evidence type="ECO:0000256" key="5">
    <source>
        <dbReference type="ARBA" id="ARBA00022737"/>
    </source>
</evidence>
<evidence type="ECO:0000256" key="6">
    <source>
        <dbReference type="ARBA" id="ARBA00022741"/>
    </source>
</evidence>
<name>A0ABP0Q5C0_9DINO</name>
<evidence type="ECO:0000259" key="25">
    <source>
        <dbReference type="Pfam" id="PF18198"/>
    </source>
</evidence>
<evidence type="ECO:0000256" key="13">
    <source>
        <dbReference type="ARBA" id="ARBA00023273"/>
    </source>
</evidence>
<dbReference type="InterPro" id="IPR035699">
    <property type="entry name" value="AAA_6"/>
</dbReference>
<dbReference type="InterPro" id="IPR043157">
    <property type="entry name" value="Dynein_AAA1S"/>
</dbReference>
<evidence type="ECO:0000256" key="11">
    <source>
        <dbReference type="ARBA" id="ARBA00023175"/>
    </source>
</evidence>
<dbReference type="Gene3D" id="6.10.140.1060">
    <property type="match status" value="1"/>
</dbReference>
<dbReference type="Pfam" id="PF12781">
    <property type="entry name" value="AAA_9"/>
    <property type="match status" value="1"/>
</dbReference>
<evidence type="ECO:0000256" key="14">
    <source>
        <dbReference type="SAM" id="Coils"/>
    </source>
</evidence>
<dbReference type="InterPro" id="IPR042228">
    <property type="entry name" value="Dynein_linker_3"/>
</dbReference>
<feature type="domain" description="Dynein heavy chain linker" evidence="18">
    <location>
        <begin position="1372"/>
        <end position="1795"/>
    </location>
</feature>
<evidence type="ECO:0000256" key="12">
    <source>
        <dbReference type="ARBA" id="ARBA00023212"/>
    </source>
</evidence>
<keyword evidence="7" id="KW-0067">ATP-binding</keyword>
<evidence type="ECO:0000259" key="22">
    <source>
        <dbReference type="Pfam" id="PF12781"/>
    </source>
</evidence>
<feature type="domain" description="Dynein heavy chain tail" evidence="17">
    <location>
        <begin position="282"/>
        <end position="855"/>
    </location>
</feature>
<feature type="domain" description="Dynein heavy chain AAA lid" evidence="25">
    <location>
        <begin position="4250"/>
        <end position="4395"/>
    </location>
</feature>
<proteinExistence type="inferred from homology"/>